<evidence type="ECO:0000313" key="10">
    <source>
        <dbReference type="Proteomes" id="UP000472320"/>
    </source>
</evidence>
<keyword evidence="2" id="KW-0328">Glycosyltransferase</keyword>
<name>A0A6L6QL75_9BURK</name>
<feature type="domain" description="Glycosyltransferase 2-like" evidence="8">
    <location>
        <begin position="9"/>
        <end position="168"/>
    </location>
</feature>
<evidence type="ECO:0000256" key="1">
    <source>
        <dbReference type="ARBA" id="ARBA00004141"/>
    </source>
</evidence>
<dbReference type="InterPro" id="IPR050256">
    <property type="entry name" value="Glycosyltransferase_2"/>
</dbReference>
<dbReference type="Proteomes" id="UP000472320">
    <property type="component" value="Unassembled WGS sequence"/>
</dbReference>
<evidence type="ECO:0000256" key="6">
    <source>
        <dbReference type="ARBA" id="ARBA00023136"/>
    </source>
</evidence>
<keyword evidence="10" id="KW-1185">Reference proteome</keyword>
<dbReference type="Gene3D" id="3.90.550.10">
    <property type="entry name" value="Spore Coat Polysaccharide Biosynthesis Protein SpsA, Chain A"/>
    <property type="match status" value="1"/>
</dbReference>
<dbReference type="Pfam" id="PF00535">
    <property type="entry name" value="Glycos_transf_2"/>
    <property type="match status" value="1"/>
</dbReference>
<dbReference type="SUPFAM" id="SSF53448">
    <property type="entry name" value="Nucleotide-diphospho-sugar transferases"/>
    <property type="match status" value="1"/>
</dbReference>
<dbReference type="InterPro" id="IPR029044">
    <property type="entry name" value="Nucleotide-diphossugar_trans"/>
</dbReference>
<evidence type="ECO:0000259" key="8">
    <source>
        <dbReference type="Pfam" id="PF00535"/>
    </source>
</evidence>
<comment type="subcellular location">
    <subcellularLocation>
        <location evidence="1">Membrane</location>
        <topology evidence="1">Multi-pass membrane protein</topology>
    </subcellularLocation>
</comment>
<feature type="transmembrane region" description="Helical" evidence="7">
    <location>
        <begin position="236"/>
        <end position="257"/>
    </location>
</feature>
<evidence type="ECO:0000256" key="5">
    <source>
        <dbReference type="ARBA" id="ARBA00022989"/>
    </source>
</evidence>
<dbReference type="EMBL" id="WNKX01000019">
    <property type="protein sequence ID" value="MTW13152.1"/>
    <property type="molecule type" value="Genomic_DNA"/>
</dbReference>
<accession>A0A6L6QL75</accession>
<keyword evidence="4 7" id="KW-0812">Transmembrane</keyword>
<evidence type="ECO:0000256" key="2">
    <source>
        <dbReference type="ARBA" id="ARBA00022676"/>
    </source>
</evidence>
<evidence type="ECO:0000256" key="3">
    <source>
        <dbReference type="ARBA" id="ARBA00022679"/>
    </source>
</evidence>
<sequence>MAFYPVFLSVVFVVRNQSAQLEDILRPACEQLASYASDYELIVVDNASEDASVSVLKTLTGQQGLPNLQVYALTKEVGSDTAAWVGLENALGDFVTVIDPLSDDIAFLPQMLEKAVNGSDVVFAHNSQRPRQSIPYRIANSAFHRLYKSFNGIHLAKEAPSYRLLSRRVINFILQHPQPSVTYRHLPATGGFARVNMEYSAPPIVGSVKKLGDSVDHGIRLLVSTTQAPMRLVTSLSLFGAIANLVYSVYVVTIGIFKTDVAPGWISLSLQQSGMFFLISLVLLVLGEYILNMATLSNEGPLYHVAQEFTSARVTRKEKLNIETVDAHTPGTAHQAERVGA</sequence>
<dbReference type="PANTHER" id="PTHR48090:SF1">
    <property type="entry name" value="PROPHAGE BACTOPRENOL GLUCOSYL TRANSFERASE HOMOLOG"/>
    <property type="match status" value="1"/>
</dbReference>
<dbReference type="GO" id="GO:0016757">
    <property type="term" value="F:glycosyltransferase activity"/>
    <property type="evidence" value="ECO:0007669"/>
    <property type="project" value="UniProtKB-KW"/>
</dbReference>
<evidence type="ECO:0000313" key="9">
    <source>
        <dbReference type="EMBL" id="MTW13152.1"/>
    </source>
</evidence>
<organism evidence="9 10">
    <name type="scientific">Massilia eburnea</name>
    <dbReference type="NCBI Taxonomy" id="1776165"/>
    <lineage>
        <taxon>Bacteria</taxon>
        <taxon>Pseudomonadati</taxon>
        <taxon>Pseudomonadota</taxon>
        <taxon>Betaproteobacteria</taxon>
        <taxon>Burkholderiales</taxon>
        <taxon>Oxalobacteraceae</taxon>
        <taxon>Telluria group</taxon>
        <taxon>Massilia</taxon>
    </lineage>
</organism>
<gene>
    <name evidence="9" type="ORF">GM658_21335</name>
</gene>
<dbReference type="GO" id="GO:0005886">
    <property type="term" value="C:plasma membrane"/>
    <property type="evidence" value="ECO:0007669"/>
    <property type="project" value="TreeGrafter"/>
</dbReference>
<feature type="transmembrane region" description="Helical" evidence="7">
    <location>
        <begin position="269"/>
        <end position="291"/>
    </location>
</feature>
<evidence type="ECO:0000256" key="4">
    <source>
        <dbReference type="ARBA" id="ARBA00022692"/>
    </source>
</evidence>
<comment type="caution">
    <text evidence="9">The sequence shown here is derived from an EMBL/GenBank/DDBJ whole genome shotgun (WGS) entry which is preliminary data.</text>
</comment>
<evidence type="ECO:0000256" key="7">
    <source>
        <dbReference type="SAM" id="Phobius"/>
    </source>
</evidence>
<dbReference type="InterPro" id="IPR001173">
    <property type="entry name" value="Glyco_trans_2-like"/>
</dbReference>
<dbReference type="PANTHER" id="PTHR48090">
    <property type="entry name" value="UNDECAPRENYL-PHOSPHATE 4-DEOXY-4-FORMAMIDO-L-ARABINOSE TRANSFERASE-RELATED"/>
    <property type="match status" value="1"/>
</dbReference>
<dbReference type="AlphaFoldDB" id="A0A6L6QL75"/>
<reference evidence="9 10" key="1">
    <citation type="submission" date="2019-11" db="EMBL/GenBank/DDBJ databases">
        <title>Type strains purchased from KCTC, JCM and DSMZ.</title>
        <authorList>
            <person name="Lu H."/>
        </authorList>
    </citation>
    <scope>NUCLEOTIDE SEQUENCE [LARGE SCALE GENOMIC DNA]</scope>
    <source>
        <strain evidence="9 10">JCM 31587</strain>
    </source>
</reference>
<protein>
    <submittedName>
        <fullName evidence="9">Glycosyltransferase</fullName>
    </submittedName>
</protein>
<dbReference type="OrthoDB" id="8617393at2"/>
<proteinExistence type="predicted"/>
<keyword evidence="6 7" id="KW-0472">Membrane</keyword>
<keyword evidence="3 9" id="KW-0808">Transferase</keyword>
<keyword evidence="5 7" id="KW-1133">Transmembrane helix</keyword>